<dbReference type="SUPFAM" id="SSF141868">
    <property type="entry name" value="EAL domain-like"/>
    <property type="match status" value="1"/>
</dbReference>
<keyword evidence="6" id="KW-1185">Reference proteome</keyword>
<dbReference type="InterPro" id="IPR029787">
    <property type="entry name" value="Nucleotide_cyclase"/>
</dbReference>
<dbReference type="SMART" id="SM00267">
    <property type="entry name" value="GGDEF"/>
    <property type="match status" value="1"/>
</dbReference>
<sequence length="618" mass="66647">MSGTSEGPAPATELNRPSVTESEIATSPRAEPPPPSSPSPPSYRSVFTAAPLAMAVVDRAGMVTGANAALATLLGRAPESLAGAVAADLVDLASDARTWHAYRKLLRGQRTGLRCTRRLKHPEGHALWVRVTVSPLPGDDGDVLLSVADISDHHELQAQLRHVRSHDPVTRLPNRTLFFERLTAALDAGSYEEGGTGRIGLCYLDLDGFKAVNDTLGHRVGDQLLAAVAERLTHCAQQAGRSRTGAPLVARLGGDEFALLVEDSTGTEQLADLAESLLDTIQAPFDLSGRRLSVSASIGVVERHAAGTTPTALMQAADTTLYWAKADGKARWTLFDPERNASRVTRQALASTLRPAIERGEFALEYQPLVGMEDDRVHGVEALVRWRHPRFGTLTPNRFISLAEEDGSIVPLGRWVLRTACRQARVWQTERPDEPPIFVSVNVAVRQVWDSDLVADVADTLEETGLEPRLLQLELTESAVMGSSGRPIQVLKALSDMGVRIAIDDFGTGYSNLAYLSRLPVSVLKLDGSFVRGFQYEEHAAVPPNPADEVIVEAMVQLAHRLGLTVTAECVETSAQATRLRRIGCDTGQGWLYSRPVSPDRISELLGTPGIQAGVGNP</sequence>
<dbReference type="RefSeq" id="WP_371236392.1">
    <property type="nucleotide sequence ID" value="NZ_JAHWZY010000004.1"/>
</dbReference>
<feature type="compositionally biased region" description="Polar residues" evidence="1">
    <location>
        <begin position="15"/>
        <end position="25"/>
    </location>
</feature>
<dbReference type="PROSITE" id="PS50887">
    <property type="entry name" value="GGDEF"/>
    <property type="match status" value="1"/>
</dbReference>
<feature type="domain" description="GGDEF" evidence="4">
    <location>
        <begin position="197"/>
        <end position="337"/>
    </location>
</feature>
<dbReference type="SMART" id="SM00052">
    <property type="entry name" value="EAL"/>
    <property type="match status" value="1"/>
</dbReference>
<feature type="domain" description="PAS" evidence="2">
    <location>
        <begin position="39"/>
        <end position="109"/>
    </location>
</feature>
<evidence type="ECO:0000259" key="3">
    <source>
        <dbReference type="PROSITE" id="PS50883"/>
    </source>
</evidence>
<dbReference type="InterPro" id="IPR035919">
    <property type="entry name" value="EAL_sf"/>
</dbReference>
<dbReference type="SUPFAM" id="SSF55785">
    <property type="entry name" value="PYP-like sensor domain (PAS domain)"/>
    <property type="match status" value="1"/>
</dbReference>
<dbReference type="InterPro" id="IPR000014">
    <property type="entry name" value="PAS"/>
</dbReference>
<dbReference type="Proteomes" id="UP001567537">
    <property type="component" value="Unassembled WGS sequence"/>
</dbReference>
<dbReference type="InterPro" id="IPR035965">
    <property type="entry name" value="PAS-like_dom_sf"/>
</dbReference>
<dbReference type="CDD" id="cd01949">
    <property type="entry name" value="GGDEF"/>
    <property type="match status" value="1"/>
</dbReference>
<evidence type="ECO:0000259" key="4">
    <source>
        <dbReference type="PROSITE" id="PS50887"/>
    </source>
</evidence>
<dbReference type="PROSITE" id="PS50883">
    <property type="entry name" value="EAL"/>
    <property type="match status" value="1"/>
</dbReference>
<dbReference type="InterPro" id="IPR001633">
    <property type="entry name" value="EAL_dom"/>
</dbReference>
<evidence type="ECO:0000313" key="6">
    <source>
        <dbReference type="Proteomes" id="UP001567537"/>
    </source>
</evidence>
<dbReference type="InterPro" id="IPR043128">
    <property type="entry name" value="Rev_trsase/Diguanyl_cyclase"/>
</dbReference>
<dbReference type="Gene3D" id="3.30.450.20">
    <property type="entry name" value="PAS domain"/>
    <property type="match status" value="1"/>
</dbReference>
<dbReference type="Gene3D" id="3.20.20.450">
    <property type="entry name" value="EAL domain"/>
    <property type="match status" value="1"/>
</dbReference>
<evidence type="ECO:0000259" key="2">
    <source>
        <dbReference type="PROSITE" id="PS50112"/>
    </source>
</evidence>
<dbReference type="SMART" id="SM00091">
    <property type="entry name" value="PAS"/>
    <property type="match status" value="1"/>
</dbReference>
<dbReference type="EMBL" id="JAHWZY010000004">
    <property type="protein sequence ID" value="MEZ3178264.1"/>
    <property type="molecule type" value="Genomic_DNA"/>
</dbReference>
<dbReference type="SUPFAM" id="SSF55073">
    <property type="entry name" value="Nucleotide cyclase"/>
    <property type="match status" value="1"/>
</dbReference>
<dbReference type="InterPro" id="IPR000160">
    <property type="entry name" value="GGDEF_dom"/>
</dbReference>
<proteinExistence type="predicted"/>
<dbReference type="CDD" id="cd00130">
    <property type="entry name" value="PAS"/>
    <property type="match status" value="1"/>
</dbReference>
<dbReference type="Gene3D" id="3.30.70.270">
    <property type="match status" value="1"/>
</dbReference>
<protein>
    <submittedName>
        <fullName evidence="5">Bifunctional diguanylate cyclase/phosphodiesterase</fullName>
    </submittedName>
</protein>
<feature type="domain" description="EAL" evidence="3">
    <location>
        <begin position="346"/>
        <end position="610"/>
    </location>
</feature>
<dbReference type="CDD" id="cd01948">
    <property type="entry name" value="EAL"/>
    <property type="match status" value="1"/>
</dbReference>
<dbReference type="PANTHER" id="PTHR44757">
    <property type="entry name" value="DIGUANYLATE CYCLASE DGCP"/>
    <property type="match status" value="1"/>
</dbReference>
<gene>
    <name evidence="5" type="ORF">KYY02_05930</name>
</gene>
<dbReference type="NCBIfam" id="TIGR00254">
    <property type="entry name" value="GGDEF"/>
    <property type="match status" value="1"/>
</dbReference>
<dbReference type="InterPro" id="IPR052155">
    <property type="entry name" value="Biofilm_reg_signaling"/>
</dbReference>
<feature type="compositionally biased region" description="Pro residues" evidence="1">
    <location>
        <begin position="30"/>
        <end position="41"/>
    </location>
</feature>
<dbReference type="Pfam" id="PF08448">
    <property type="entry name" value="PAS_4"/>
    <property type="match status" value="1"/>
</dbReference>
<organism evidence="5 6">
    <name type="scientific">Streptomyces pimonensis</name>
    <dbReference type="NCBI Taxonomy" id="2860288"/>
    <lineage>
        <taxon>Bacteria</taxon>
        <taxon>Bacillati</taxon>
        <taxon>Actinomycetota</taxon>
        <taxon>Actinomycetes</taxon>
        <taxon>Kitasatosporales</taxon>
        <taxon>Streptomycetaceae</taxon>
        <taxon>Streptomyces</taxon>
    </lineage>
</organism>
<evidence type="ECO:0000256" key="1">
    <source>
        <dbReference type="SAM" id="MobiDB-lite"/>
    </source>
</evidence>
<evidence type="ECO:0000313" key="5">
    <source>
        <dbReference type="EMBL" id="MEZ3178264.1"/>
    </source>
</evidence>
<reference evidence="5 6" key="1">
    <citation type="journal article" date="2021" name="Res Sq">
        <title>Streptomyces Pimoensis sp. nov., Isolated From the Taklimakan Desert in Xinjiang, China.</title>
        <authorList>
            <person name="Zhang P."/>
            <person name="Luo X."/>
            <person name="Luo X."/>
            <person name="Liu Z."/>
            <person name="Xia Z."/>
            <person name="Wan C."/>
            <person name="zhang L."/>
        </authorList>
    </citation>
    <scope>NUCLEOTIDE SEQUENCE [LARGE SCALE GENOMIC DNA]</scope>
    <source>
        <strain evidence="5 6">TRM75549</strain>
    </source>
</reference>
<dbReference type="PROSITE" id="PS50112">
    <property type="entry name" value="PAS"/>
    <property type="match status" value="1"/>
</dbReference>
<dbReference type="Pfam" id="PF00563">
    <property type="entry name" value="EAL"/>
    <property type="match status" value="1"/>
</dbReference>
<dbReference type="InterPro" id="IPR013656">
    <property type="entry name" value="PAS_4"/>
</dbReference>
<dbReference type="PANTHER" id="PTHR44757:SF2">
    <property type="entry name" value="BIOFILM ARCHITECTURE MAINTENANCE PROTEIN MBAA"/>
    <property type="match status" value="1"/>
</dbReference>
<comment type="caution">
    <text evidence="5">The sequence shown here is derived from an EMBL/GenBank/DDBJ whole genome shotgun (WGS) entry which is preliminary data.</text>
</comment>
<name>A0ABV4IUD7_9ACTN</name>
<dbReference type="Pfam" id="PF00990">
    <property type="entry name" value="GGDEF"/>
    <property type="match status" value="1"/>
</dbReference>
<dbReference type="NCBIfam" id="TIGR00229">
    <property type="entry name" value="sensory_box"/>
    <property type="match status" value="1"/>
</dbReference>
<accession>A0ABV4IUD7</accession>
<feature type="region of interest" description="Disordered" evidence="1">
    <location>
        <begin position="1"/>
        <end position="43"/>
    </location>
</feature>